<evidence type="ECO:0000256" key="1">
    <source>
        <dbReference type="SAM" id="MobiDB-lite"/>
    </source>
</evidence>
<dbReference type="AlphaFoldDB" id="A0A9Q0KZU6"/>
<gene>
    <name evidence="2" type="ORF">NE237_010707</name>
</gene>
<proteinExistence type="predicted"/>
<keyword evidence="3" id="KW-1185">Reference proteome</keyword>
<sequence>MTTHSVLTLHCSIWPRFQQTVLHKKSWSREDGCLYLVDLLGQQGETNGADEGRDGWNDEEEEWDSDNGRGDEESDDDDKGSEDCGCKECDGDCDWEVEGEALFGVDADGQGSENTDSLAAVPMILGAILEEGFLRTLGMEHAFSSFIWLCGPITGLRVAQKRLSHGDATTSLLVQVSAASLTVLSRGVIGLLSIPSALVFLVGMVLSEPHIPNFDYKQVFQKLLDATKAMWDALKCPEVWRPCT</sequence>
<protein>
    <submittedName>
        <fullName evidence="2">Uncharacterized protein</fullName>
    </submittedName>
</protein>
<dbReference type="EMBL" id="JAMYWD010000002">
    <property type="protein sequence ID" value="KAJ4979927.1"/>
    <property type="molecule type" value="Genomic_DNA"/>
</dbReference>
<dbReference type="Proteomes" id="UP001141806">
    <property type="component" value="Unassembled WGS sequence"/>
</dbReference>
<comment type="caution">
    <text evidence="2">The sequence shown here is derived from an EMBL/GenBank/DDBJ whole genome shotgun (WGS) entry which is preliminary data.</text>
</comment>
<name>A0A9Q0KZU6_9MAGN</name>
<reference evidence="2" key="1">
    <citation type="journal article" date="2023" name="Plant J.">
        <title>The genome of the king protea, Protea cynaroides.</title>
        <authorList>
            <person name="Chang J."/>
            <person name="Duong T.A."/>
            <person name="Schoeman C."/>
            <person name="Ma X."/>
            <person name="Roodt D."/>
            <person name="Barker N."/>
            <person name="Li Z."/>
            <person name="Van de Peer Y."/>
            <person name="Mizrachi E."/>
        </authorList>
    </citation>
    <scope>NUCLEOTIDE SEQUENCE</scope>
    <source>
        <tissue evidence="2">Young leaves</tissue>
    </source>
</reference>
<evidence type="ECO:0000313" key="2">
    <source>
        <dbReference type="EMBL" id="KAJ4979927.1"/>
    </source>
</evidence>
<feature type="region of interest" description="Disordered" evidence="1">
    <location>
        <begin position="45"/>
        <end position="83"/>
    </location>
</feature>
<evidence type="ECO:0000313" key="3">
    <source>
        <dbReference type="Proteomes" id="UP001141806"/>
    </source>
</evidence>
<accession>A0A9Q0KZU6</accession>
<dbReference type="OrthoDB" id="754047at2759"/>
<organism evidence="2 3">
    <name type="scientific">Protea cynaroides</name>
    <dbReference type="NCBI Taxonomy" id="273540"/>
    <lineage>
        <taxon>Eukaryota</taxon>
        <taxon>Viridiplantae</taxon>
        <taxon>Streptophyta</taxon>
        <taxon>Embryophyta</taxon>
        <taxon>Tracheophyta</taxon>
        <taxon>Spermatophyta</taxon>
        <taxon>Magnoliopsida</taxon>
        <taxon>Proteales</taxon>
        <taxon>Proteaceae</taxon>
        <taxon>Protea</taxon>
    </lineage>
</organism>